<dbReference type="Gene3D" id="3.90.190.10">
    <property type="entry name" value="Protein tyrosine phosphatase superfamily"/>
    <property type="match status" value="1"/>
</dbReference>
<dbReference type="EMBL" id="JAKJXP020000009">
    <property type="protein sequence ID" value="KAK7756043.1"/>
    <property type="molecule type" value="Genomic_DNA"/>
</dbReference>
<name>A0AAN9UXC6_9PEZI</name>
<dbReference type="InterPro" id="IPR000387">
    <property type="entry name" value="Tyr_Pase_dom"/>
</dbReference>
<dbReference type="GO" id="GO:0004721">
    <property type="term" value="F:phosphoprotein phosphatase activity"/>
    <property type="evidence" value="ECO:0007669"/>
    <property type="project" value="InterPro"/>
</dbReference>
<keyword evidence="3" id="KW-1185">Reference proteome</keyword>
<dbReference type="AlphaFoldDB" id="A0AAN9UXC6"/>
<proteinExistence type="predicted"/>
<dbReference type="PANTHER" id="PTHR31126">
    <property type="entry name" value="TYROSINE-PROTEIN PHOSPHATASE"/>
    <property type="match status" value="1"/>
</dbReference>
<evidence type="ECO:0000313" key="2">
    <source>
        <dbReference type="EMBL" id="KAK7756043.1"/>
    </source>
</evidence>
<accession>A0AAN9UXC6</accession>
<dbReference type="Pfam" id="PF13350">
    <property type="entry name" value="Y_phosphatase3"/>
    <property type="match status" value="1"/>
</dbReference>
<dbReference type="PROSITE" id="PS50056">
    <property type="entry name" value="TYR_PHOSPHATASE_2"/>
    <property type="match status" value="1"/>
</dbReference>
<comment type="caution">
    <text evidence="2">The sequence shown here is derived from an EMBL/GenBank/DDBJ whole genome shotgun (WGS) entry which is preliminary data.</text>
</comment>
<evidence type="ECO:0000259" key="1">
    <source>
        <dbReference type="PROSITE" id="PS50056"/>
    </source>
</evidence>
<sequence length="297" mass="32267">MAAATSAAAAAAAADLRKLAETDVSSEIPQSQYGPVLLSPPFVYVDGTFNTRDLGLVPGSPVRAGLAYRSGALHRLTDNGRAVLAGKLGVRRIFDLRSPEERASAPEPELAAHGVEHTWIPSARPDEQPDLRWFVAGGGEGGYRRMYLDAVDVYRESWKAVLRHVRDRSDEPFLIHCTAGRDRTGVISGLLLALAGASEETIVLDYLLSRIGSEPVRVDLLNFAQAGTNAPSHDEPGFYNLCSLRESSWKAFVEGVQEQYGGFEQFVKNDLGFTEDDVATIKANLTKPRIPAEEDNS</sequence>
<dbReference type="InterPro" id="IPR026893">
    <property type="entry name" value="Tyr/Ser_Pase_IphP-type"/>
</dbReference>
<dbReference type="PROSITE" id="PS00383">
    <property type="entry name" value="TYR_PHOSPHATASE_1"/>
    <property type="match status" value="1"/>
</dbReference>
<protein>
    <recommendedName>
        <fullName evidence="1">Tyrosine specific protein phosphatases domain-containing protein</fullName>
    </recommendedName>
</protein>
<dbReference type="InterPro" id="IPR029021">
    <property type="entry name" value="Prot-tyrosine_phosphatase-like"/>
</dbReference>
<dbReference type="PANTHER" id="PTHR31126:SF73">
    <property type="entry name" value="TYROSINE SPECIFIC PROTEIN PHOSPHATASES DOMAIN-CONTAINING PROTEIN"/>
    <property type="match status" value="1"/>
</dbReference>
<feature type="domain" description="Tyrosine specific protein phosphatases" evidence="1">
    <location>
        <begin position="145"/>
        <end position="211"/>
    </location>
</feature>
<evidence type="ECO:0000313" key="3">
    <source>
        <dbReference type="Proteomes" id="UP001320420"/>
    </source>
</evidence>
<dbReference type="Proteomes" id="UP001320420">
    <property type="component" value="Unassembled WGS sequence"/>
</dbReference>
<dbReference type="SUPFAM" id="SSF52799">
    <property type="entry name" value="(Phosphotyrosine protein) phosphatases II"/>
    <property type="match status" value="1"/>
</dbReference>
<gene>
    <name evidence="2" type="ORF">SLS62_001986</name>
</gene>
<dbReference type="InterPro" id="IPR016130">
    <property type="entry name" value="Tyr_Pase_AS"/>
</dbReference>
<reference evidence="2 3" key="1">
    <citation type="submission" date="2024-02" db="EMBL/GenBank/DDBJ databases">
        <title>De novo assembly and annotation of 12 fungi associated with fruit tree decline syndrome in Ontario, Canada.</title>
        <authorList>
            <person name="Sulman M."/>
            <person name="Ellouze W."/>
            <person name="Ilyukhin E."/>
        </authorList>
    </citation>
    <scope>NUCLEOTIDE SEQUENCE [LARGE SCALE GENOMIC DNA]</scope>
    <source>
        <strain evidence="2 3">M11/M66-122</strain>
    </source>
</reference>
<organism evidence="2 3">
    <name type="scientific">Diatrype stigma</name>
    <dbReference type="NCBI Taxonomy" id="117547"/>
    <lineage>
        <taxon>Eukaryota</taxon>
        <taxon>Fungi</taxon>
        <taxon>Dikarya</taxon>
        <taxon>Ascomycota</taxon>
        <taxon>Pezizomycotina</taxon>
        <taxon>Sordariomycetes</taxon>
        <taxon>Xylariomycetidae</taxon>
        <taxon>Xylariales</taxon>
        <taxon>Diatrypaceae</taxon>
        <taxon>Diatrype</taxon>
    </lineage>
</organism>